<evidence type="ECO:0000256" key="7">
    <source>
        <dbReference type="ARBA" id="ARBA00023125"/>
    </source>
</evidence>
<evidence type="ECO:0000256" key="2">
    <source>
        <dbReference type="ARBA" id="ARBA00022741"/>
    </source>
</evidence>
<dbReference type="SUPFAM" id="SSF141259">
    <property type="entry name" value="CarD-like"/>
    <property type="match status" value="1"/>
</dbReference>
<comment type="caution">
    <text evidence="12">The sequence shown here is derived from an EMBL/GenBank/DDBJ whole genome shotgun (WGS) entry which is preliminary data.</text>
</comment>
<keyword evidence="1 9" id="KW-0963">Cytoplasm</keyword>
<dbReference type="GO" id="GO:0006355">
    <property type="term" value="P:regulation of DNA-templated transcription"/>
    <property type="evidence" value="ECO:0007669"/>
    <property type="project" value="UniProtKB-UniRule"/>
</dbReference>
<proteinExistence type="inferred from homology"/>
<dbReference type="SMART" id="SM00982">
    <property type="entry name" value="TRCF"/>
    <property type="match status" value="1"/>
</dbReference>
<dbReference type="GO" id="GO:0016787">
    <property type="term" value="F:hydrolase activity"/>
    <property type="evidence" value="ECO:0007669"/>
    <property type="project" value="UniProtKB-KW"/>
</dbReference>
<dbReference type="GO" id="GO:0003684">
    <property type="term" value="F:damaged DNA binding"/>
    <property type="evidence" value="ECO:0007669"/>
    <property type="project" value="InterPro"/>
</dbReference>
<dbReference type="InterPro" id="IPR004576">
    <property type="entry name" value="Mfd"/>
</dbReference>
<dbReference type="GO" id="GO:0005524">
    <property type="term" value="F:ATP binding"/>
    <property type="evidence" value="ECO:0007669"/>
    <property type="project" value="UniProtKB-UniRule"/>
</dbReference>
<dbReference type="Pfam" id="PF17757">
    <property type="entry name" value="UvrB_inter"/>
    <property type="match status" value="1"/>
</dbReference>
<dbReference type="InterPro" id="IPR011545">
    <property type="entry name" value="DEAD/DEAH_box_helicase_dom"/>
</dbReference>
<evidence type="ECO:0000256" key="9">
    <source>
        <dbReference type="HAMAP-Rule" id="MF_00969"/>
    </source>
</evidence>
<evidence type="ECO:0000256" key="3">
    <source>
        <dbReference type="ARBA" id="ARBA00022763"/>
    </source>
</evidence>
<dbReference type="SUPFAM" id="SSF143517">
    <property type="entry name" value="TRCF domain-like"/>
    <property type="match status" value="1"/>
</dbReference>
<dbReference type="InterPro" id="IPR027417">
    <property type="entry name" value="P-loop_NTPase"/>
</dbReference>
<keyword evidence="7 9" id="KW-0238">DNA-binding</keyword>
<gene>
    <name evidence="9" type="primary">mfd</name>
    <name evidence="12" type="ORF">BKE38_26255</name>
</gene>
<evidence type="ECO:0000259" key="10">
    <source>
        <dbReference type="PROSITE" id="PS51192"/>
    </source>
</evidence>
<evidence type="ECO:0000256" key="4">
    <source>
        <dbReference type="ARBA" id="ARBA00022801"/>
    </source>
</evidence>
<name>A0A1V2GUT4_9PROT</name>
<feature type="domain" description="Helicase C-terminal" evidence="11">
    <location>
        <begin position="748"/>
        <end position="902"/>
    </location>
</feature>
<dbReference type="InterPro" id="IPR014001">
    <property type="entry name" value="Helicase_ATP-bd"/>
</dbReference>
<keyword evidence="13" id="KW-1185">Reference proteome</keyword>
<dbReference type="InterPro" id="IPR003711">
    <property type="entry name" value="CarD-like/TRCF_RID"/>
</dbReference>
<dbReference type="PROSITE" id="PS51192">
    <property type="entry name" value="HELICASE_ATP_BIND_1"/>
    <property type="match status" value="1"/>
</dbReference>
<dbReference type="AlphaFoldDB" id="A0A1V2GUT4"/>
<evidence type="ECO:0000259" key="11">
    <source>
        <dbReference type="PROSITE" id="PS51194"/>
    </source>
</evidence>
<evidence type="ECO:0000256" key="5">
    <source>
        <dbReference type="ARBA" id="ARBA00022806"/>
    </source>
</evidence>
<comment type="similarity">
    <text evidence="9">In the C-terminal section; belongs to the helicase family. RecG subfamily.</text>
</comment>
<dbReference type="Gene3D" id="2.40.10.170">
    <property type="match status" value="1"/>
</dbReference>
<sequence length="1098" mass="116544">MSEPDSLLAARLAVLAAEAGRAGLVHLARSEGRAERVHRALRSLAPGLEVALLPAWDCLPYDRVSPSRAVMGRRMAALAQLARPAEGPRLLVASIAAATQRLPPPEAGACLRLEVGGAFDAERIEARLARLGYGLEEVVDDPGEAVLHGAVLDIFPPDGDSLPVRVDYAEGRVTALRHYDPQTQRGAGEVAALSICPASELVLPEDAALAHAPGLEHALPDFYAALSAPLDMLPGATLVLDPEVEALRPALEAEREEAYRARLVLAAGQEDVHRPPEPQRLFIAGEDWTRQLQGRRVIRLAEPGPEAEDRGVRRHLGEGARPVDGFLGFLQARLAAGGRVALAGQGDPRGRRLAALAAERLGLAPLTLDSWAALQAAPGGSFGLLTGPVETGFIDGGDALVAPDDILPAAADGEAGDRAAALPAAEAALRPGDAVIHLDHGLGILRGVETVEAGAARLDCLRLDYAGGTSQLVPLGELDRLWRYGAEARGLALDRLTGEAWPKRRAAVEAQIAETAAELARLAAERAARRAPRLRPPPAAFARFEAGFRYTPTPDQAAAAGAALADLASGRPMDRLVCGDVGYGKTEVALRAAAAAALAGRQVAVLAPTTVLVRQHLETFRRRFAGFGLRIEQLSRLSTPAEAKRIRAEIADGAIRIVIGTQALAAKAVRFKELGLVVIDEEQRFGARQKAALRGMAEGVHVMALTATPIPRSLQGALVGLQDLSVIATPPARRQPIRTAQMPFDEAVLRQALLREQRRGGQSFVVCPRIEDLPAMRGLLERLVPELSLIEAHGGMPAAETDAALVGFADGKADILLSTNIVEAGLDVPRANTMVVWRADRFGLAQLHQLRGRVGRGRRRGAILLLTDPAEPPAAATLKRLRTLEELDRVGAGFAISARDMDLRGAGDLLGDSQSGHLKLIGLGLYQHLLDRALRAGRGETMPEEWSPQVVAEIAAFIPEDYIDEEALRVALHTRLGAVLREPDPHRAEEAMQALAAEIADRFGPLPEPVGHLFALARLRLRCRSLGIAELKLGPGGAAASFRGDPPDVAAPVEAKDGRVLLRRDSQDAAAMLATAEALLLTLVPQRRRCGREAAAAA</sequence>
<dbReference type="InterPro" id="IPR047112">
    <property type="entry name" value="RecG/Mfd"/>
</dbReference>
<keyword evidence="4 9" id="KW-0378">Hydrolase</keyword>
<dbReference type="Pfam" id="PF00271">
    <property type="entry name" value="Helicase_C"/>
    <property type="match status" value="1"/>
</dbReference>
<accession>A0A1V2GUT4</accession>
<dbReference type="HAMAP" id="MF_00969">
    <property type="entry name" value="TRCF"/>
    <property type="match status" value="1"/>
</dbReference>
<dbReference type="EMBL" id="MLCO01000344">
    <property type="protein sequence ID" value="ONG45621.1"/>
    <property type="molecule type" value="Genomic_DNA"/>
</dbReference>
<dbReference type="InterPro" id="IPR001650">
    <property type="entry name" value="Helicase_C-like"/>
</dbReference>
<reference evidence="12 13" key="1">
    <citation type="submission" date="2016-10" db="EMBL/GenBank/DDBJ databases">
        <title>Draft Genome sequence of Roseomonas sp. strain M3.</title>
        <authorList>
            <person name="Subhash Y."/>
            <person name="Lee S."/>
        </authorList>
    </citation>
    <scope>NUCLEOTIDE SEQUENCE [LARGE SCALE GENOMIC DNA]</scope>
    <source>
        <strain evidence="12 13">M3</strain>
    </source>
</reference>
<dbReference type="Pfam" id="PF02559">
    <property type="entry name" value="CarD_TRCF_RID"/>
    <property type="match status" value="1"/>
</dbReference>
<dbReference type="GO" id="GO:0000716">
    <property type="term" value="P:transcription-coupled nucleotide-excision repair, DNA damage recognition"/>
    <property type="evidence" value="ECO:0007669"/>
    <property type="project" value="UniProtKB-UniRule"/>
</dbReference>
<evidence type="ECO:0000313" key="12">
    <source>
        <dbReference type="EMBL" id="ONG45621.1"/>
    </source>
</evidence>
<dbReference type="Gene3D" id="3.90.1150.50">
    <property type="entry name" value="Transcription-repair-coupling factor, D7 domain"/>
    <property type="match status" value="1"/>
</dbReference>
<dbReference type="InterPro" id="IPR005118">
    <property type="entry name" value="TRCF_C"/>
</dbReference>
<dbReference type="EC" id="3.6.4.-" evidence="9"/>
<evidence type="ECO:0000313" key="13">
    <source>
        <dbReference type="Proteomes" id="UP000188879"/>
    </source>
</evidence>
<comment type="similarity">
    <text evidence="9">In the N-terminal section; belongs to the UvrB family.</text>
</comment>
<evidence type="ECO:0000256" key="1">
    <source>
        <dbReference type="ARBA" id="ARBA00022490"/>
    </source>
</evidence>
<dbReference type="SUPFAM" id="SSF52540">
    <property type="entry name" value="P-loop containing nucleoside triphosphate hydrolases"/>
    <property type="match status" value="3"/>
</dbReference>
<dbReference type="InterPro" id="IPR036101">
    <property type="entry name" value="CarD-like/TRCF_RID_sf"/>
</dbReference>
<dbReference type="SMART" id="SM01058">
    <property type="entry name" value="CarD_TRCF"/>
    <property type="match status" value="1"/>
</dbReference>
<keyword evidence="8 9" id="KW-0234">DNA repair</keyword>
<keyword evidence="6 9" id="KW-0067">ATP-binding</keyword>
<dbReference type="Gene3D" id="3.40.50.300">
    <property type="entry name" value="P-loop containing nucleotide triphosphate hydrolases"/>
    <property type="match status" value="2"/>
</dbReference>
<dbReference type="Gene3D" id="3.40.50.11180">
    <property type="match status" value="2"/>
</dbReference>
<dbReference type="InterPro" id="IPR037235">
    <property type="entry name" value="TRCF-like_C_D7"/>
</dbReference>
<comment type="subcellular location">
    <subcellularLocation>
        <location evidence="9">Cytoplasm</location>
    </subcellularLocation>
</comment>
<feature type="domain" description="Helicase ATP-binding" evidence="10">
    <location>
        <begin position="566"/>
        <end position="727"/>
    </location>
</feature>
<protein>
    <recommendedName>
        <fullName evidence="9">Transcription-repair-coupling factor</fullName>
        <shortName evidence="9">TRCF</shortName>
        <ecNumber evidence="9">3.6.4.-</ecNumber>
    </recommendedName>
</protein>
<dbReference type="SMART" id="SM00487">
    <property type="entry name" value="DEXDc"/>
    <property type="match status" value="1"/>
</dbReference>
<dbReference type="Gene3D" id="3.30.2060.10">
    <property type="entry name" value="Penicillin-binding protein 1b domain"/>
    <property type="match status" value="1"/>
</dbReference>
<dbReference type="GO" id="GO:0005737">
    <property type="term" value="C:cytoplasm"/>
    <property type="evidence" value="ECO:0007669"/>
    <property type="project" value="UniProtKB-SubCell"/>
</dbReference>
<organism evidence="12 13">
    <name type="scientific">Teichococcus deserti</name>
    <dbReference type="NCBI Taxonomy" id="1817963"/>
    <lineage>
        <taxon>Bacteria</taxon>
        <taxon>Pseudomonadati</taxon>
        <taxon>Pseudomonadota</taxon>
        <taxon>Alphaproteobacteria</taxon>
        <taxon>Acetobacterales</taxon>
        <taxon>Roseomonadaceae</taxon>
        <taxon>Roseomonas</taxon>
    </lineage>
</organism>
<evidence type="ECO:0000256" key="8">
    <source>
        <dbReference type="ARBA" id="ARBA00023204"/>
    </source>
</evidence>
<keyword evidence="5" id="KW-0347">Helicase</keyword>
<dbReference type="GO" id="GO:0003678">
    <property type="term" value="F:DNA helicase activity"/>
    <property type="evidence" value="ECO:0007669"/>
    <property type="project" value="TreeGrafter"/>
</dbReference>
<dbReference type="InterPro" id="IPR041471">
    <property type="entry name" value="UvrB_inter"/>
</dbReference>
<dbReference type="Proteomes" id="UP000188879">
    <property type="component" value="Unassembled WGS sequence"/>
</dbReference>
<comment type="function">
    <text evidence="9">Couples transcription and DNA repair by recognizing RNA polymerase (RNAP) stalled at DNA lesions. Mediates ATP-dependent release of RNAP and its truncated transcript from the DNA, and recruitment of nucleotide excision repair machinery to the damaged site.</text>
</comment>
<dbReference type="PROSITE" id="PS51194">
    <property type="entry name" value="HELICASE_CTER"/>
    <property type="match status" value="1"/>
</dbReference>
<dbReference type="Pfam" id="PF00270">
    <property type="entry name" value="DEAD"/>
    <property type="match status" value="1"/>
</dbReference>
<dbReference type="PANTHER" id="PTHR47964">
    <property type="entry name" value="ATP-DEPENDENT DNA HELICASE HOMOLOG RECG, CHLOROPLASTIC"/>
    <property type="match status" value="1"/>
</dbReference>
<dbReference type="SMART" id="SM00490">
    <property type="entry name" value="HELICc"/>
    <property type="match status" value="1"/>
</dbReference>
<dbReference type="Pfam" id="PF03461">
    <property type="entry name" value="TRCF"/>
    <property type="match status" value="1"/>
</dbReference>
<keyword evidence="3 9" id="KW-0227">DNA damage</keyword>
<evidence type="ECO:0000256" key="6">
    <source>
        <dbReference type="ARBA" id="ARBA00022840"/>
    </source>
</evidence>
<keyword evidence="2 9" id="KW-0547">Nucleotide-binding</keyword>
<dbReference type="PANTHER" id="PTHR47964:SF1">
    <property type="entry name" value="ATP-DEPENDENT DNA HELICASE HOMOLOG RECG, CHLOROPLASTIC"/>
    <property type="match status" value="1"/>
</dbReference>